<dbReference type="EMBL" id="NPDP01000002">
    <property type="protein sequence ID" value="PJZ31522.1"/>
    <property type="molecule type" value="Genomic_DNA"/>
</dbReference>
<evidence type="ECO:0000259" key="5">
    <source>
        <dbReference type="PROSITE" id="PS50111"/>
    </source>
</evidence>
<evidence type="ECO:0000256" key="1">
    <source>
        <dbReference type="ARBA" id="ARBA00022500"/>
    </source>
</evidence>
<comment type="similarity">
    <text evidence="2">Belongs to the methyl-accepting chemotaxis (MCP) protein family.</text>
</comment>
<protein>
    <submittedName>
        <fullName evidence="7">Methyl-accepting chemotaxis protein</fullName>
    </submittedName>
</protein>
<feature type="transmembrane region" description="Helical" evidence="4">
    <location>
        <begin position="188"/>
        <end position="208"/>
    </location>
</feature>
<evidence type="ECO:0000313" key="10">
    <source>
        <dbReference type="Proteomes" id="UP000276407"/>
    </source>
</evidence>
<dbReference type="Proteomes" id="UP000276407">
    <property type="component" value="Chromosome 1"/>
</dbReference>
<proteinExistence type="inferred from homology"/>
<dbReference type="Proteomes" id="UP000231919">
    <property type="component" value="Unassembled WGS sequence"/>
</dbReference>
<dbReference type="InterPro" id="IPR051310">
    <property type="entry name" value="MCP_chemotaxis"/>
</dbReference>
<sequence>MDDITKSIRRFTFQFILITEVVGFVLTIGAAVLFYKTFLEMDPDQLSIAIRITLATSVFTLALTVLSDLRRLKPIRKYLHTVEQGIIDKETALNAQKSILRLPLFHSIEIAVRILITASIIVAVLSRFAALDMADYYNLFAIALLMSLSVGVYTFLVCEKLTSSLIESGAFSNIDISSLVKIRLTRSLTMTFIFIVLILAIGVSSLVFKLNYNAIRKSYFNQMLNVNETLHILTESIFEEVQSDADKLKNDGIFLSLAKSFKISETQKLLETLLSRSPKYESISLIQSQNGTWKLLSATGTLAKDGESALRAFDLPSEQTVLETIEKKKMFLSKPLPSPVSGTPVFLVLETIPETPNLYLAYSLRIADLTSKLIGSIQIGKSGYPGLLDRYETVINHVNPALNLKKLKDFPFYEQVKDYQDNVPVRYLFSGKYKYMILRRNLKYDFLTFASIENEEITGEAIVSVYAMAGISFVGLLFVGLLIYIILSKRLFPLEESKNVLEAMAEGNLTKGLKVLSMDEIGEMAVSINSFNKKVKTILGKIVNASTNLASSSEEMSGALNFISDNAQNQAASSEEISASIEEISAGMDGVEMQTKEQVSLLNKLATDMNQFSASIHETSSNLENTMSDVERITLDAKKGGSSLELTNLSITKISRSSEDIVGVIEIINTISEQIHLLALNAAIEAARAGSAGRGFAVVADEISKLADKTTNSIKDIEQIIQSNEAEIGIGIQNITDTVKVISGIISGISEINRQMKVVNQFMENQLSKNDQMNLTAKEVKGRSDVIQVAVREQKIAIEEISRTITTINELNQSSAASSEELSSSSIGLAKLAEELKREVEFFKL</sequence>
<accession>A0A2M9XTB4</accession>
<dbReference type="InterPro" id="IPR003660">
    <property type="entry name" value="HAMP_dom"/>
</dbReference>
<feature type="transmembrane region" description="Helical" evidence="4">
    <location>
        <begin position="46"/>
        <end position="66"/>
    </location>
</feature>
<dbReference type="OrthoDB" id="304661at2"/>
<evidence type="ECO:0000256" key="4">
    <source>
        <dbReference type="SAM" id="Phobius"/>
    </source>
</evidence>
<evidence type="ECO:0000313" key="9">
    <source>
        <dbReference type="Proteomes" id="UP000231919"/>
    </source>
</evidence>
<evidence type="ECO:0000259" key="6">
    <source>
        <dbReference type="PROSITE" id="PS50885"/>
    </source>
</evidence>
<keyword evidence="4" id="KW-0812">Transmembrane</keyword>
<dbReference type="PANTHER" id="PTHR43531:SF11">
    <property type="entry name" value="METHYL-ACCEPTING CHEMOTAXIS PROTEIN 3"/>
    <property type="match status" value="1"/>
</dbReference>
<reference evidence="7 10" key="2">
    <citation type="submission" date="2018-11" db="EMBL/GenBank/DDBJ databases">
        <title>Complete genome sequence of Leptospira kmetyi isolate LS 001/16 from soil sample associated with a leptospirosis patient in Kelantan.</title>
        <authorList>
            <person name="Muhammad Yusoff F."/>
            <person name="Muhammad Yusoff S."/>
            <person name="Ahmad M.N."/>
            <person name="Yusof N.Y."/>
            <person name="Aziah I."/>
        </authorList>
    </citation>
    <scope>NUCLEOTIDE SEQUENCE [LARGE SCALE GENOMIC DNA]</scope>
    <source>
        <strain evidence="7 10">LS 001/16</strain>
    </source>
</reference>
<dbReference type="GO" id="GO:0005886">
    <property type="term" value="C:plasma membrane"/>
    <property type="evidence" value="ECO:0007669"/>
    <property type="project" value="TreeGrafter"/>
</dbReference>
<gene>
    <name evidence="8" type="ORF">CH378_01620</name>
    <name evidence="7" type="ORF">EFP84_03400</name>
</gene>
<dbReference type="KEGG" id="lkm:EFP84_03400"/>
<keyword evidence="4" id="KW-1133">Transmembrane helix</keyword>
<dbReference type="Gene3D" id="1.10.287.950">
    <property type="entry name" value="Methyl-accepting chemotaxis protein"/>
    <property type="match status" value="1"/>
</dbReference>
<feature type="domain" description="Methyl-accepting transducer" evidence="5">
    <location>
        <begin position="573"/>
        <end position="809"/>
    </location>
</feature>
<evidence type="ECO:0000256" key="2">
    <source>
        <dbReference type="ARBA" id="ARBA00029447"/>
    </source>
</evidence>
<organism evidence="7 10">
    <name type="scientific">Leptospira kmetyi</name>
    <dbReference type="NCBI Taxonomy" id="408139"/>
    <lineage>
        <taxon>Bacteria</taxon>
        <taxon>Pseudomonadati</taxon>
        <taxon>Spirochaetota</taxon>
        <taxon>Spirochaetia</taxon>
        <taxon>Leptospirales</taxon>
        <taxon>Leptospiraceae</taxon>
        <taxon>Leptospira</taxon>
    </lineage>
</organism>
<dbReference type="PANTHER" id="PTHR43531">
    <property type="entry name" value="PROTEIN ICFG"/>
    <property type="match status" value="1"/>
</dbReference>
<dbReference type="Pfam" id="PF00015">
    <property type="entry name" value="MCPsignal"/>
    <property type="match status" value="1"/>
</dbReference>
<name>A0A2M9XTB4_9LEPT</name>
<dbReference type="GO" id="GO:0007165">
    <property type="term" value="P:signal transduction"/>
    <property type="evidence" value="ECO:0007669"/>
    <property type="project" value="UniProtKB-KW"/>
</dbReference>
<feature type="transmembrane region" description="Helical" evidence="4">
    <location>
        <begin position="12"/>
        <end position="34"/>
    </location>
</feature>
<dbReference type="GO" id="GO:0004888">
    <property type="term" value="F:transmembrane signaling receptor activity"/>
    <property type="evidence" value="ECO:0007669"/>
    <property type="project" value="TreeGrafter"/>
</dbReference>
<dbReference type="SUPFAM" id="SSF58104">
    <property type="entry name" value="Methyl-accepting chemotaxis protein (MCP) signaling domain"/>
    <property type="match status" value="1"/>
</dbReference>
<keyword evidence="4" id="KW-0472">Membrane</keyword>
<dbReference type="GO" id="GO:0006935">
    <property type="term" value="P:chemotaxis"/>
    <property type="evidence" value="ECO:0007669"/>
    <property type="project" value="UniProtKB-KW"/>
</dbReference>
<keyword evidence="3" id="KW-0807">Transducer</keyword>
<dbReference type="InterPro" id="IPR004089">
    <property type="entry name" value="MCPsignal_dom"/>
</dbReference>
<reference evidence="8 9" key="1">
    <citation type="submission" date="2017-07" db="EMBL/GenBank/DDBJ databases">
        <title>Leptospira spp. isolated from tropical soils.</title>
        <authorList>
            <person name="Thibeaux R."/>
            <person name="Iraola G."/>
            <person name="Ferres I."/>
            <person name="Bierque E."/>
            <person name="Girault D."/>
            <person name="Soupe-Gilbert M.-E."/>
            <person name="Picardeau M."/>
            <person name="Goarant C."/>
        </authorList>
    </citation>
    <scope>NUCLEOTIDE SEQUENCE [LARGE SCALE GENOMIC DNA]</scope>
    <source>
        <strain evidence="8 9">JW2-C-B1</strain>
    </source>
</reference>
<evidence type="ECO:0000313" key="7">
    <source>
        <dbReference type="EMBL" id="AYV54652.1"/>
    </source>
</evidence>
<dbReference type="RefSeq" id="WP_100736816.1">
    <property type="nucleotide sequence ID" value="NZ_CP033614.1"/>
</dbReference>
<evidence type="ECO:0000313" key="8">
    <source>
        <dbReference type="EMBL" id="PJZ31522.1"/>
    </source>
</evidence>
<dbReference type="PROSITE" id="PS50885">
    <property type="entry name" value="HAMP"/>
    <property type="match status" value="1"/>
</dbReference>
<feature type="domain" description="HAMP" evidence="6">
    <location>
        <begin position="488"/>
        <end position="540"/>
    </location>
</feature>
<dbReference type="AlphaFoldDB" id="A0A2M9XTB4"/>
<feature type="transmembrane region" description="Helical" evidence="4">
    <location>
        <begin position="136"/>
        <end position="158"/>
    </location>
</feature>
<evidence type="ECO:0000256" key="3">
    <source>
        <dbReference type="PROSITE-ProRule" id="PRU00284"/>
    </source>
</evidence>
<keyword evidence="9" id="KW-1185">Reference proteome</keyword>
<dbReference type="PROSITE" id="PS50111">
    <property type="entry name" value="CHEMOTAXIS_TRANSDUC_2"/>
    <property type="match status" value="1"/>
</dbReference>
<dbReference type="EMBL" id="CP033614">
    <property type="protein sequence ID" value="AYV54652.1"/>
    <property type="molecule type" value="Genomic_DNA"/>
</dbReference>
<keyword evidence="1" id="KW-0145">Chemotaxis</keyword>
<dbReference type="Gene3D" id="3.30.450.20">
    <property type="entry name" value="PAS domain"/>
    <property type="match status" value="1"/>
</dbReference>
<dbReference type="SMART" id="SM00283">
    <property type="entry name" value="MA"/>
    <property type="match status" value="1"/>
</dbReference>
<feature type="transmembrane region" description="Helical" evidence="4">
    <location>
        <begin position="465"/>
        <end position="487"/>
    </location>
</feature>
<dbReference type="CDD" id="cd06225">
    <property type="entry name" value="HAMP"/>
    <property type="match status" value="1"/>
</dbReference>